<name>A0AAV7HRV1_COTGL</name>
<comment type="caution">
    <text evidence="1">The sequence shown here is derived from an EMBL/GenBank/DDBJ whole genome shotgun (WGS) entry which is preliminary data.</text>
</comment>
<dbReference type="Proteomes" id="UP000826195">
    <property type="component" value="Unassembled WGS sequence"/>
</dbReference>
<accession>A0AAV7HRV1</accession>
<evidence type="ECO:0000313" key="1">
    <source>
        <dbReference type="EMBL" id="KAH0534780.1"/>
    </source>
</evidence>
<evidence type="ECO:0000313" key="2">
    <source>
        <dbReference type="Proteomes" id="UP000826195"/>
    </source>
</evidence>
<keyword evidence="2" id="KW-1185">Reference proteome</keyword>
<proteinExistence type="predicted"/>
<sequence>MLRDSSTHLLLHLHTRLTEEENRVESLTWSGVTRRRLSRERVTERKVEQPYDNSRHGNSRRLGATILNLCGCIKGRRKRGTTSERGREPEMEIELYSLRDNKGPNPVNRIHKKKNFSGFKRIGFVL</sequence>
<dbReference type="EMBL" id="JAHXZJ010002982">
    <property type="protein sequence ID" value="KAH0534780.1"/>
    <property type="molecule type" value="Genomic_DNA"/>
</dbReference>
<organism evidence="1 2">
    <name type="scientific">Cotesia glomerata</name>
    <name type="common">Lepidopteran parasitic wasp</name>
    <name type="synonym">Apanteles glomeratus</name>
    <dbReference type="NCBI Taxonomy" id="32391"/>
    <lineage>
        <taxon>Eukaryota</taxon>
        <taxon>Metazoa</taxon>
        <taxon>Ecdysozoa</taxon>
        <taxon>Arthropoda</taxon>
        <taxon>Hexapoda</taxon>
        <taxon>Insecta</taxon>
        <taxon>Pterygota</taxon>
        <taxon>Neoptera</taxon>
        <taxon>Endopterygota</taxon>
        <taxon>Hymenoptera</taxon>
        <taxon>Apocrita</taxon>
        <taxon>Ichneumonoidea</taxon>
        <taxon>Braconidae</taxon>
        <taxon>Microgastrinae</taxon>
        <taxon>Cotesia</taxon>
    </lineage>
</organism>
<dbReference type="AlphaFoldDB" id="A0AAV7HRV1"/>
<reference evidence="1 2" key="1">
    <citation type="journal article" date="2021" name="J. Hered.">
        <title>A chromosome-level genome assembly of the parasitoid wasp, Cotesia glomerata (Hymenoptera: Braconidae).</title>
        <authorList>
            <person name="Pinto B.J."/>
            <person name="Weis J.J."/>
            <person name="Gamble T."/>
            <person name="Ode P.J."/>
            <person name="Paul R."/>
            <person name="Zaspel J.M."/>
        </authorList>
    </citation>
    <scope>NUCLEOTIDE SEQUENCE [LARGE SCALE GENOMIC DNA]</scope>
    <source>
        <strain evidence="1">CgM1</strain>
    </source>
</reference>
<protein>
    <submittedName>
        <fullName evidence="1">Uncharacterized protein</fullName>
    </submittedName>
</protein>
<gene>
    <name evidence="1" type="ORF">KQX54_008338</name>
</gene>